<accession>E9JCI5</accession>
<dbReference type="EMBL" id="GL771834">
    <property type="protein sequence ID" value="EFZ09469.1"/>
    <property type="molecule type" value="Genomic_DNA"/>
</dbReference>
<dbReference type="InterPro" id="IPR048367">
    <property type="entry name" value="TNP-like_RNaseH_C"/>
</dbReference>
<gene>
    <name evidence="2" type="ORF">SINV_10491</name>
</gene>
<feature type="non-terminal residue" evidence="2">
    <location>
        <position position="232"/>
    </location>
</feature>
<proteinExistence type="predicted"/>
<protein>
    <recommendedName>
        <fullName evidence="1">Transposable element P transposase-like RNase H C-terminal domain-containing protein</fullName>
    </recommendedName>
</protein>
<evidence type="ECO:0000259" key="1">
    <source>
        <dbReference type="Pfam" id="PF21789"/>
    </source>
</evidence>
<sequence length="232" mass="26916">MKLQKQIRHLKYRLRCTVQIRFELATGLCNQDSVEHLFSKLRQRRGFNPNPTARMIRLSIRYILSTGYIQASDKGNVQCPETETLINQPSQLVKRIENLMNINAVNTSNTDIEHDKPESKLLTEDVNILLKNVIFFLKNVILKKSKVPLDSSYDENAIAFFAGFIARRSIAKSNCEHCRDDMMKPPMDESTANEKYTEYREYPNEDEDAPIVTKLVRLTTLQGWVIFEIVLF</sequence>
<feature type="domain" description="Transposable element P transposase-like RNase H C-terminal" evidence="1">
    <location>
        <begin position="30"/>
        <end position="55"/>
    </location>
</feature>
<dbReference type="Pfam" id="PF21789">
    <property type="entry name" value="TNP-like_RNaseH_C"/>
    <property type="match status" value="1"/>
</dbReference>
<evidence type="ECO:0000313" key="2">
    <source>
        <dbReference type="EMBL" id="EFZ09469.1"/>
    </source>
</evidence>
<reference evidence="2" key="1">
    <citation type="journal article" date="2011" name="Proc. Natl. Acad. Sci. U.S.A.">
        <title>The genome of the fire ant Solenopsis invicta.</title>
        <authorList>
            <person name="Wurm Y."/>
            <person name="Wang J."/>
            <person name="Riba-Grognuz O."/>
            <person name="Corona M."/>
            <person name="Nygaard S."/>
            <person name="Hunt B.G."/>
            <person name="Ingram K.K."/>
            <person name="Falquet L."/>
            <person name="Nipitwattanaphon M."/>
            <person name="Gotzek D."/>
            <person name="Dijkstra M.B."/>
            <person name="Oettler J."/>
            <person name="Comtesse F."/>
            <person name="Shih C.J."/>
            <person name="Wu W.J."/>
            <person name="Yang C.C."/>
            <person name="Thomas J."/>
            <person name="Beaudoing E."/>
            <person name="Pradervand S."/>
            <person name="Flegel V."/>
            <person name="Cook E.D."/>
            <person name="Fabbretti R."/>
            <person name="Stockinger H."/>
            <person name="Long L."/>
            <person name="Farmerie W.G."/>
            <person name="Oakey J."/>
            <person name="Boomsma J.J."/>
            <person name="Pamilo P."/>
            <person name="Yi S.V."/>
            <person name="Heinze J."/>
            <person name="Goodisman M.A."/>
            <person name="Farinelli L."/>
            <person name="Harshman K."/>
            <person name="Hulo N."/>
            <person name="Cerutti L."/>
            <person name="Xenarios I."/>
            <person name="Shoemaker D."/>
            <person name="Keller L."/>
        </authorList>
    </citation>
    <scope>NUCLEOTIDE SEQUENCE [LARGE SCALE GENOMIC DNA]</scope>
</reference>
<dbReference type="AlphaFoldDB" id="E9JCI5"/>
<organism>
    <name type="scientific">Solenopsis invicta</name>
    <name type="common">Red imported fire ant</name>
    <name type="synonym">Solenopsis wagneri</name>
    <dbReference type="NCBI Taxonomy" id="13686"/>
    <lineage>
        <taxon>Eukaryota</taxon>
        <taxon>Metazoa</taxon>
        <taxon>Ecdysozoa</taxon>
        <taxon>Arthropoda</taxon>
        <taxon>Hexapoda</taxon>
        <taxon>Insecta</taxon>
        <taxon>Pterygota</taxon>
        <taxon>Neoptera</taxon>
        <taxon>Endopterygota</taxon>
        <taxon>Hymenoptera</taxon>
        <taxon>Apocrita</taxon>
        <taxon>Aculeata</taxon>
        <taxon>Formicoidea</taxon>
        <taxon>Formicidae</taxon>
        <taxon>Myrmicinae</taxon>
        <taxon>Solenopsis</taxon>
    </lineage>
</organism>
<dbReference type="HOGENOM" id="CLU_1196189_0_0_1"/>
<name>E9JCI5_SOLIN</name>